<gene>
    <name evidence="2" type="primary">Nfat5</name>
</gene>
<organism evidence="2 3">
    <name type="scientific">Peromyscus maniculatus bairdii</name>
    <name type="common">Prairie deer mouse</name>
    <dbReference type="NCBI Taxonomy" id="230844"/>
    <lineage>
        <taxon>Eukaryota</taxon>
        <taxon>Metazoa</taxon>
        <taxon>Chordata</taxon>
        <taxon>Craniata</taxon>
        <taxon>Vertebrata</taxon>
        <taxon>Euteleostomi</taxon>
        <taxon>Mammalia</taxon>
        <taxon>Eutheria</taxon>
        <taxon>Euarchontoglires</taxon>
        <taxon>Glires</taxon>
        <taxon>Rodentia</taxon>
        <taxon>Myomorpha</taxon>
        <taxon>Muroidea</taxon>
        <taxon>Cricetidae</taxon>
        <taxon>Neotominae</taxon>
        <taxon>Peromyscus</taxon>
    </lineage>
</organism>
<reference evidence="2" key="3">
    <citation type="submission" date="2025-09" db="UniProtKB">
        <authorList>
            <consortium name="Ensembl"/>
        </authorList>
    </citation>
    <scope>IDENTIFICATION</scope>
</reference>
<protein>
    <submittedName>
        <fullName evidence="2">Nuclear factor of activated T cells 5</fullName>
    </submittedName>
</protein>
<accession>A0A8C8UIN4</accession>
<proteinExistence type="predicted"/>
<dbReference type="GeneTree" id="ENSGT00940000155213"/>
<keyword evidence="3" id="KW-1185">Reference proteome</keyword>
<evidence type="ECO:0000313" key="3">
    <source>
        <dbReference type="Proteomes" id="UP000694547"/>
    </source>
</evidence>
<dbReference type="Ensembl" id="ENSPEMT00000033352.1">
    <property type="protein sequence ID" value="ENSPEMP00000031920.1"/>
    <property type="gene ID" value="ENSPEMG00000000582.2"/>
</dbReference>
<feature type="region of interest" description="Disordered" evidence="1">
    <location>
        <begin position="61"/>
        <end position="80"/>
    </location>
</feature>
<reference evidence="2 3" key="1">
    <citation type="submission" date="2018-10" db="EMBL/GenBank/DDBJ databases">
        <title>Improved assembly of the deer mouse Peromyscus maniculatus genome.</title>
        <authorList>
            <person name="Lassance J.-M."/>
            <person name="Hoekstra H.E."/>
        </authorList>
    </citation>
    <scope>NUCLEOTIDE SEQUENCE [LARGE SCALE GENOMIC DNA]</scope>
</reference>
<dbReference type="AlphaFoldDB" id="A0A8C8UIN4"/>
<evidence type="ECO:0000313" key="2">
    <source>
        <dbReference type="Ensembl" id="ENSPEMP00000031920.1"/>
    </source>
</evidence>
<sequence>MPSDFISLLSADLDLESPKSLYSRDSLKLHPSQNFHRAGLLEESVYDLLPKELQLPPPRETCVASMSQTSGGEAGSPPPAVVAAETGNMCVHNILY</sequence>
<evidence type="ECO:0000256" key="1">
    <source>
        <dbReference type="SAM" id="MobiDB-lite"/>
    </source>
</evidence>
<dbReference type="Proteomes" id="UP000694547">
    <property type="component" value="Chromosome 5"/>
</dbReference>
<name>A0A8C8UIN4_PERMB</name>
<reference evidence="2" key="2">
    <citation type="submission" date="2025-08" db="UniProtKB">
        <authorList>
            <consortium name="Ensembl"/>
        </authorList>
    </citation>
    <scope>IDENTIFICATION</scope>
</reference>